<dbReference type="GO" id="GO:0004672">
    <property type="term" value="F:protein kinase activity"/>
    <property type="evidence" value="ECO:0007669"/>
    <property type="project" value="InterPro"/>
</dbReference>
<organism evidence="2 3">
    <name type="scientific">Pedobacter cryotolerans</name>
    <dbReference type="NCBI Taxonomy" id="2571270"/>
    <lineage>
        <taxon>Bacteria</taxon>
        <taxon>Pseudomonadati</taxon>
        <taxon>Bacteroidota</taxon>
        <taxon>Sphingobacteriia</taxon>
        <taxon>Sphingobacteriales</taxon>
        <taxon>Sphingobacteriaceae</taxon>
        <taxon>Pedobacter</taxon>
    </lineage>
</organism>
<dbReference type="PROSITE" id="PS50011">
    <property type="entry name" value="PROTEIN_KINASE_DOM"/>
    <property type="match status" value="1"/>
</dbReference>
<evidence type="ECO:0000259" key="1">
    <source>
        <dbReference type="PROSITE" id="PS50011"/>
    </source>
</evidence>
<evidence type="ECO:0000313" key="3">
    <source>
        <dbReference type="Proteomes" id="UP000310477"/>
    </source>
</evidence>
<proteinExistence type="predicted"/>
<gene>
    <name evidence="2" type="ORF">FA045_01080</name>
</gene>
<evidence type="ECO:0000313" key="2">
    <source>
        <dbReference type="EMBL" id="TKC03194.1"/>
    </source>
</evidence>
<dbReference type="SUPFAM" id="SSF56112">
    <property type="entry name" value="Protein kinase-like (PK-like)"/>
    <property type="match status" value="1"/>
</dbReference>
<dbReference type="InterPro" id="IPR011009">
    <property type="entry name" value="Kinase-like_dom_sf"/>
</dbReference>
<dbReference type="Proteomes" id="UP000310477">
    <property type="component" value="Unassembled WGS sequence"/>
</dbReference>
<name>A0A4V6WN14_9SPHI</name>
<keyword evidence="3" id="KW-1185">Reference proteome</keyword>
<dbReference type="OrthoDB" id="1022767at2"/>
<comment type="caution">
    <text evidence="2">The sequence shown here is derived from an EMBL/GenBank/DDBJ whole genome shotgun (WGS) entry which is preliminary data.</text>
</comment>
<dbReference type="RefSeq" id="WP_136873565.1">
    <property type="nucleotide sequence ID" value="NZ_SWBO01000001.1"/>
</dbReference>
<sequence length="676" mass="77784">MKTIQLNSNLYKTTNLNTEFDNINHFVIDDKPFASGGFGEVYLCKSANGKTLKRIQVIKILLNDGTGSDERGFNTIRRFQDEISKYNEKLKDNNEKTLDKVNGLGALPQFSFEGTLNNKRVTGYSANLLESKKWIEFDSFFNEADLDKRKKLKNEFYNLSVNHRLKMAYDLVEAFKHLGNMNFIYADLNPKNFFVNMTEGKLCLIDYEGGAINDNPEIFGKPGDWLAPEIQKQLRSGKSLITVDFNTDTWAVAIGVHFLLFPFHPLFFLKTVGRDEISNYFLKYRYPVIDKTETNFKDPQAYDWYIERLKQLPNGIIKAFDETVNYGYKNPSRRLSYKQWHQAIGSLMTKPIIKRFTSNSSTVLNGKSVELLWDVEDFESINIAGIGYITGKNSISVSPTQSVIYKLTAENAFGKVEQEIRIEVLALPKIKEFRSKQHKIEFSKSTDLKWDIENAEKVELFYDGKSEVLNNRGEKKIEPQKHTHYKIVATSLDGKTKIEQEVTVEVYSRIKIKSFTSNYLFVVASVPVTLNWDIENATEIVLEDNLGNKTDVFNNTEFSEHIKQDTTYRIWCKNELFNETSVKLHITVIQNKYELELLNLVPKFDQIVPDIGKAINLDYEFIPTIDYDIALSLETIDFNLTIDHSDGTISTNIAKKVSKPKNIKSIVDKIKSYIKP</sequence>
<dbReference type="AlphaFoldDB" id="A0A4V6WN14"/>
<accession>A0A4V6WN14</accession>
<protein>
    <submittedName>
        <fullName evidence="2">Protein kinase family protein</fullName>
    </submittedName>
</protein>
<dbReference type="InterPro" id="IPR000719">
    <property type="entry name" value="Prot_kinase_dom"/>
</dbReference>
<dbReference type="EMBL" id="SWBO01000001">
    <property type="protein sequence ID" value="TKC03194.1"/>
    <property type="molecule type" value="Genomic_DNA"/>
</dbReference>
<keyword evidence="2" id="KW-0808">Transferase</keyword>
<feature type="domain" description="Protein kinase" evidence="1">
    <location>
        <begin position="27"/>
        <end position="344"/>
    </location>
</feature>
<dbReference type="SMART" id="SM00220">
    <property type="entry name" value="S_TKc"/>
    <property type="match status" value="1"/>
</dbReference>
<keyword evidence="2" id="KW-0418">Kinase</keyword>
<dbReference type="Gene3D" id="1.10.510.10">
    <property type="entry name" value="Transferase(Phosphotransferase) domain 1"/>
    <property type="match status" value="1"/>
</dbReference>
<dbReference type="GO" id="GO:0005524">
    <property type="term" value="F:ATP binding"/>
    <property type="evidence" value="ECO:0007669"/>
    <property type="project" value="InterPro"/>
</dbReference>
<reference evidence="2 3" key="1">
    <citation type="submission" date="2019-04" db="EMBL/GenBank/DDBJ databases">
        <title>Pedobacter sp. AR-2-6 sp. nov., isolated from Arctic soil.</title>
        <authorList>
            <person name="Dahal R.H."/>
            <person name="Kim D.-U."/>
        </authorList>
    </citation>
    <scope>NUCLEOTIDE SEQUENCE [LARGE SCALE GENOMIC DNA]</scope>
    <source>
        <strain evidence="2 3">AR-2-6</strain>
    </source>
</reference>